<keyword evidence="2" id="KW-1185">Reference proteome</keyword>
<dbReference type="EMBL" id="PYMH01000003">
    <property type="protein sequence ID" value="PSU34217.1"/>
    <property type="molecule type" value="Genomic_DNA"/>
</dbReference>
<reference evidence="1 2" key="1">
    <citation type="submission" date="2018-03" db="EMBL/GenBank/DDBJ databases">
        <title>Whole genome sequencing of Histamine producing bacteria.</title>
        <authorList>
            <person name="Butler K."/>
        </authorList>
    </citation>
    <scope>NUCLEOTIDE SEQUENCE [LARGE SCALE GENOMIC DNA]</scope>
    <source>
        <strain evidence="1 2">JCM 13586</strain>
    </source>
</reference>
<comment type="caution">
    <text evidence="1">The sequence shown here is derived from an EMBL/GenBank/DDBJ whole genome shotgun (WGS) entry which is preliminary data.</text>
</comment>
<evidence type="ECO:0000313" key="2">
    <source>
        <dbReference type="Proteomes" id="UP000241222"/>
    </source>
</evidence>
<evidence type="ECO:0000313" key="1">
    <source>
        <dbReference type="EMBL" id="PSU34217.1"/>
    </source>
</evidence>
<gene>
    <name evidence="1" type="ORF">C9I99_09535</name>
</gene>
<protein>
    <submittedName>
        <fullName evidence="1">Uncharacterized protein</fullName>
    </submittedName>
</protein>
<accession>A0A2T3IZW7</accession>
<dbReference type="Proteomes" id="UP000241222">
    <property type="component" value="Unassembled WGS sequence"/>
</dbReference>
<organism evidence="1 2">
    <name type="scientific">Photobacterium lutimaris</name>
    <dbReference type="NCBI Taxonomy" id="388278"/>
    <lineage>
        <taxon>Bacteria</taxon>
        <taxon>Pseudomonadati</taxon>
        <taxon>Pseudomonadota</taxon>
        <taxon>Gammaproteobacteria</taxon>
        <taxon>Vibrionales</taxon>
        <taxon>Vibrionaceae</taxon>
        <taxon>Photobacterium</taxon>
    </lineage>
</organism>
<name>A0A2T3IZW7_9GAMM</name>
<sequence length="118" mass="13792">MMRRAFPAHFLSKQLPKQLDRLFKKHISRPLTAIYHTAISFTEPVPCSEGVKKCDKELNFQPNSQNANISLFSKYDTAFSFNKQYIIILTIVTMMDLGDFFTFKTIFHIKMTIAFNYL</sequence>
<dbReference type="RefSeq" id="WP_107348643.1">
    <property type="nucleotide sequence ID" value="NZ_PYMH01000003.1"/>
</dbReference>
<proteinExistence type="predicted"/>
<dbReference type="AlphaFoldDB" id="A0A2T3IZW7"/>